<dbReference type="CDD" id="cd00090">
    <property type="entry name" value="HTH_ARSR"/>
    <property type="match status" value="1"/>
</dbReference>
<comment type="caution">
    <text evidence="3">The sequence shown here is derived from an EMBL/GenBank/DDBJ whole genome shotgun (WGS) entry which is preliminary data.</text>
</comment>
<reference evidence="4" key="1">
    <citation type="journal article" date="2019" name="Int. J. Syst. Evol. Microbiol.">
        <title>The Global Catalogue of Microorganisms (GCM) 10K type strain sequencing project: providing services to taxonomists for standard genome sequencing and annotation.</title>
        <authorList>
            <consortium name="The Broad Institute Genomics Platform"/>
            <consortium name="The Broad Institute Genome Sequencing Center for Infectious Disease"/>
            <person name="Wu L."/>
            <person name="Ma J."/>
        </authorList>
    </citation>
    <scope>NUCLEOTIDE SEQUENCE [LARGE SCALE GENOMIC DNA]</scope>
    <source>
        <strain evidence="4">JCM 3369</strain>
    </source>
</reference>
<dbReference type="SUPFAM" id="SSF46785">
    <property type="entry name" value="Winged helix' DNA-binding domain"/>
    <property type="match status" value="1"/>
</dbReference>
<protein>
    <submittedName>
        <fullName evidence="3">ArsR/SmtB family transcription factor</fullName>
    </submittedName>
</protein>
<organism evidence="3 4">
    <name type="scientific">Actinomadura yumaensis</name>
    <dbReference type="NCBI Taxonomy" id="111807"/>
    <lineage>
        <taxon>Bacteria</taxon>
        <taxon>Bacillati</taxon>
        <taxon>Actinomycetota</taxon>
        <taxon>Actinomycetes</taxon>
        <taxon>Streptosporangiales</taxon>
        <taxon>Thermomonosporaceae</taxon>
        <taxon>Actinomadura</taxon>
    </lineage>
</organism>
<dbReference type="InterPro" id="IPR036390">
    <property type="entry name" value="WH_DNA-bd_sf"/>
</dbReference>
<dbReference type="Proteomes" id="UP001596380">
    <property type="component" value="Unassembled WGS sequence"/>
</dbReference>
<name>A0ABW2CAR1_9ACTN</name>
<feature type="domain" description="HTH arsR-type" evidence="2">
    <location>
        <begin position="14"/>
        <end position="107"/>
    </location>
</feature>
<proteinExistence type="predicted"/>
<dbReference type="SMART" id="SM00418">
    <property type="entry name" value="HTH_ARSR"/>
    <property type="match status" value="1"/>
</dbReference>
<evidence type="ECO:0000256" key="1">
    <source>
        <dbReference type="SAM" id="MobiDB-lite"/>
    </source>
</evidence>
<evidence type="ECO:0000313" key="4">
    <source>
        <dbReference type="Proteomes" id="UP001596380"/>
    </source>
</evidence>
<dbReference type="InterPro" id="IPR011991">
    <property type="entry name" value="ArsR-like_HTH"/>
</dbReference>
<feature type="region of interest" description="Disordered" evidence="1">
    <location>
        <begin position="189"/>
        <end position="306"/>
    </location>
</feature>
<dbReference type="Pfam" id="PF12840">
    <property type="entry name" value="HTH_20"/>
    <property type="match status" value="1"/>
</dbReference>
<gene>
    <name evidence="3" type="ORF">ACFQKB_03510</name>
</gene>
<evidence type="ECO:0000259" key="2">
    <source>
        <dbReference type="SMART" id="SM00418"/>
    </source>
</evidence>
<accession>A0ABW2CAR1</accession>
<dbReference type="RefSeq" id="WP_378063034.1">
    <property type="nucleotide sequence ID" value="NZ_JBHSXS010000001.1"/>
</dbReference>
<dbReference type="EMBL" id="JBHSXS010000001">
    <property type="protein sequence ID" value="MFC6878827.1"/>
    <property type="molecule type" value="Genomic_DNA"/>
</dbReference>
<keyword evidence="4" id="KW-1185">Reference proteome</keyword>
<dbReference type="Gene3D" id="1.10.10.10">
    <property type="entry name" value="Winged helix-like DNA-binding domain superfamily/Winged helix DNA-binding domain"/>
    <property type="match status" value="1"/>
</dbReference>
<dbReference type="InterPro" id="IPR001845">
    <property type="entry name" value="HTH_ArsR_DNA-bd_dom"/>
</dbReference>
<feature type="compositionally biased region" description="Basic and acidic residues" evidence="1">
    <location>
        <begin position="296"/>
        <end position="306"/>
    </location>
</feature>
<sequence length="306" mass="33481">MTEQPPPKELTDPEQVRLLAHPLRQRIAQILRNGPVSSTSLARELGESTGSTSYHLRRLAKYGFVEEVPELAKGRERWWRVVPGDRRLPPYSRQSPRMREAVGQMLRTEYADEMELLERFQRARDGLGPWGDALLFSYSTVTLAPEQVRPFFEEYIALIYRYRVPDGEPRPPGTRTLHARFRAFPEVTEAEAEATTERTQPPSTPANAGDDTEATQPAGTAADARDRTEGPQPTTAATDATDAGDNAEETRPPGPTANAAHGAKETRPPDATANAGDNAERTHPPGAVTDAPDGADGAKEAPDGIQ</sequence>
<dbReference type="InterPro" id="IPR036388">
    <property type="entry name" value="WH-like_DNA-bd_sf"/>
</dbReference>
<feature type="compositionally biased region" description="Low complexity" evidence="1">
    <location>
        <begin position="234"/>
        <end position="243"/>
    </location>
</feature>
<evidence type="ECO:0000313" key="3">
    <source>
        <dbReference type="EMBL" id="MFC6878827.1"/>
    </source>
</evidence>